<dbReference type="AlphaFoldDB" id="A0A2P2NC23"/>
<name>A0A2P2NC23_RHIMU</name>
<dbReference type="EMBL" id="GGEC01059531">
    <property type="protein sequence ID" value="MBX40015.1"/>
    <property type="molecule type" value="Transcribed_RNA"/>
</dbReference>
<reference evidence="1" key="1">
    <citation type="submission" date="2018-02" db="EMBL/GenBank/DDBJ databases">
        <title>Rhizophora mucronata_Transcriptome.</title>
        <authorList>
            <person name="Meera S.P."/>
            <person name="Sreeshan A."/>
            <person name="Augustine A."/>
        </authorList>
    </citation>
    <scope>NUCLEOTIDE SEQUENCE</scope>
    <source>
        <tissue evidence="1">Leaf</tissue>
    </source>
</reference>
<proteinExistence type="predicted"/>
<organism evidence="1">
    <name type="scientific">Rhizophora mucronata</name>
    <name type="common">Asiatic mangrove</name>
    <dbReference type="NCBI Taxonomy" id="61149"/>
    <lineage>
        <taxon>Eukaryota</taxon>
        <taxon>Viridiplantae</taxon>
        <taxon>Streptophyta</taxon>
        <taxon>Embryophyta</taxon>
        <taxon>Tracheophyta</taxon>
        <taxon>Spermatophyta</taxon>
        <taxon>Magnoliopsida</taxon>
        <taxon>eudicotyledons</taxon>
        <taxon>Gunneridae</taxon>
        <taxon>Pentapetalae</taxon>
        <taxon>rosids</taxon>
        <taxon>fabids</taxon>
        <taxon>Malpighiales</taxon>
        <taxon>Rhizophoraceae</taxon>
        <taxon>Rhizophora</taxon>
    </lineage>
</organism>
<protein>
    <submittedName>
        <fullName evidence="1">Uncharacterized protein</fullName>
    </submittedName>
</protein>
<sequence length="44" mass="5131">MCHTLYELKWRPQKDSRSMPAIFYLIKSLHIPKKKGVSGSKAQK</sequence>
<accession>A0A2P2NC23</accession>
<evidence type="ECO:0000313" key="1">
    <source>
        <dbReference type="EMBL" id="MBX40015.1"/>
    </source>
</evidence>